<gene>
    <name evidence="6" type="ORF">ES319_A03G204400v1</name>
</gene>
<name>A0A5J5WHB7_GOSBA</name>
<comment type="subcellular location">
    <subcellularLocation>
        <location evidence="1">Nucleus</location>
    </subcellularLocation>
</comment>
<evidence type="ECO:0000313" key="6">
    <source>
        <dbReference type="EMBL" id="KAB2091620.1"/>
    </source>
</evidence>
<dbReference type="AlphaFoldDB" id="A0A5J5WHB7"/>
<reference evidence="7" key="1">
    <citation type="journal article" date="2020" name="Nat. Genet.">
        <title>Genomic diversifications of five Gossypium allopolyploid species and their impact on cotton improvement.</title>
        <authorList>
            <person name="Chen Z.J."/>
            <person name="Sreedasyam A."/>
            <person name="Ando A."/>
            <person name="Song Q."/>
            <person name="De Santiago L.M."/>
            <person name="Hulse-Kemp A.M."/>
            <person name="Ding M."/>
            <person name="Ye W."/>
            <person name="Kirkbride R.C."/>
            <person name="Jenkins J."/>
            <person name="Plott C."/>
            <person name="Lovell J."/>
            <person name="Lin Y.M."/>
            <person name="Vaughn R."/>
            <person name="Liu B."/>
            <person name="Simpson S."/>
            <person name="Scheffler B.E."/>
            <person name="Wen L."/>
            <person name="Saski C.A."/>
            <person name="Grover C.E."/>
            <person name="Hu G."/>
            <person name="Conover J.L."/>
            <person name="Carlson J.W."/>
            <person name="Shu S."/>
            <person name="Boston L.B."/>
            <person name="Williams M."/>
            <person name="Peterson D.G."/>
            <person name="McGee K."/>
            <person name="Jones D.C."/>
            <person name="Wendel J.F."/>
            <person name="Stelly D.M."/>
            <person name="Grimwood J."/>
            <person name="Schmutz J."/>
        </authorList>
    </citation>
    <scope>NUCLEOTIDE SEQUENCE [LARGE SCALE GENOMIC DNA]</scope>
    <source>
        <strain evidence="7">cv. 3-79</strain>
    </source>
</reference>
<evidence type="ECO:0000256" key="1">
    <source>
        <dbReference type="ARBA" id="ARBA00004123"/>
    </source>
</evidence>
<dbReference type="OrthoDB" id="329139at2759"/>
<sequence length="166" mass="18303">MKVFEINGNTLSLALFIDVTNSKELKESMQAGKLNPEIPDALIPVHSKLVYNYLVSKYITESLKRCGISDDLSYVLAARFNASPVKKLIDGKEIGLEELEGRADQAQILKHYKIFGPELVISTIADAITCCVAARDALQEWPTIIGAALLLCQCCQRYANAKVIMV</sequence>
<evidence type="ECO:0000313" key="7">
    <source>
        <dbReference type="Proteomes" id="UP000327439"/>
    </source>
</evidence>
<protein>
    <submittedName>
        <fullName evidence="6">Uncharacterized protein</fullName>
    </submittedName>
</protein>
<dbReference type="EMBL" id="CM018204">
    <property type="protein sequence ID" value="KAB2091620.1"/>
    <property type="molecule type" value="Genomic_DNA"/>
</dbReference>
<dbReference type="Pfam" id="PF08617">
    <property type="entry name" value="CGI-121"/>
    <property type="match status" value="1"/>
</dbReference>
<dbReference type="GO" id="GO:0000408">
    <property type="term" value="C:EKC/KEOPS complex"/>
    <property type="evidence" value="ECO:0007669"/>
    <property type="project" value="TreeGrafter"/>
</dbReference>
<keyword evidence="7" id="KW-1185">Reference proteome</keyword>
<dbReference type="InterPro" id="IPR013926">
    <property type="entry name" value="CGI121/TPRKB"/>
</dbReference>
<evidence type="ECO:0000256" key="2">
    <source>
        <dbReference type="ARBA" id="ARBA00005546"/>
    </source>
</evidence>
<dbReference type="GO" id="GO:0005829">
    <property type="term" value="C:cytosol"/>
    <property type="evidence" value="ECO:0007669"/>
    <property type="project" value="TreeGrafter"/>
</dbReference>
<dbReference type="PANTHER" id="PTHR15840">
    <property type="entry name" value="CGI-121 FAMILY MEMBER"/>
    <property type="match status" value="1"/>
</dbReference>
<evidence type="ECO:0000256" key="5">
    <source>
        <dbReference type="RuleBase" id="RU004398"/>
    </source>
</evidence>
<evidence type="ECO:0000256" key="4">
    <source>
        <dbReference type="ARBA" id="ARBA00023242"/>
    </source>
</evidence>
<dbReference type="InterPro" id="IPR036504">
    <property type="entry name" value="CGI121/TPRKB_sf"/>
</dbReference>
<organism evidence="6 7">
    <name type="scientific">Gossypium barbadense</name>
    <name type="common">Sea Island cotton</name>
    <name type="synonym">Hibiscus barbadensis</name>
    <dbReference type="NCBI Taxonomy" id="3634"/>
    <lineage>
        <taxon>Eukaryota</taxon>
        <taxon>Viridiplantae</taxon>
        <taxon>Streptophyta</taxon>
        <taxon>Embryophyta</taxon>
        <taxon>Tracheophyta</taxon>
        <taxon>Spermatophyta</taxon>
        <taxon>Magnoliopsida</taxon>
        <taxon>eudicotyledons</taxon>
        <taxon>Gunneridae</taxon>
        <taxon>Pentapetalae</taxon>
        <taxon>rosids</taxon>
        <taxon>malvids</taxon>
        <taxon>Malvales</taxon>
        <taxon>Malvaceae</taxon>
        <taxon>Malvoideae</taxon>
        <taxon>Gossypium</taxon>
    </lineage>
</organism>
<dbReference type="PANTHER" id="PTHR15840:SF10">
    <property type="entry name" value="EKC_KEOPS COMPLEX SUBUNIT TPRKB"/>
    <property type="match status" value="1"/>
</dbReference>
<evidence type="ECO:0000256" key="3">
    <source>
        <dbReference type="ARBA" id="ARBA00022694"/>
    </source>
</evidence>
<keyword evidence="4 5" id="KW-0539">Nucleus</keyword>
<comment type="similarity">
    <text evidence="2 5">Belongs to the CGI121/TPRKB family.</text>
</comment>
<keyword evidence="3" id="KW-0819">tRNA processing</keyword>
<dbReference type="SUPFAM" id="SSF143870">
    <property type="entry name" value="PF0523-like"/>
    <property type="match status" value="1"/>
</dbReference>
<dbReference type="GO" id="GO:0005634">
    <property type="term" value="C:nucleus"/>
    <property type="evidence" value="ECO:0007669"/>
    <property type="project" value="UniProtKB-SubCell"/>
</dbReference>
<proteinExistence type="inferred from homology"/>
<dbReference type="Gene3D" id="3.30.2380.10">
    <property type="entry name" value="CGI121/TPRKB"/>
    <property type="match status" value="1"/>
</dbReference>
<dbReference type="GO" id="GO:0002949">
    <property type="term" value="P:tRNA threonylcarbamoyladenosine modification"/>
    <property type="evidence" value="ECO:0007669"/>
    <property type="project" value="TreeGrafter"/>
</dbReference>
<dbReference type="Proteomes" id="UP000327439">
    <property type="component" value="Chromosome A03"/>
</dbReference>
<accession>A0A5J5WHB7</accession>